<dbReference type="Proteomes" id="UP000034680">
    <property type="component" value="Unassembled WGS sequence"/>
</dbReference>
<gene>
    <name evidence="2" type="ORF">UCDDA912_g01923</name>
</gene>
<evidence type="ECO:0000313" key="2">
    <source>
        <dbReference type="EMBL" id="KKY38165.1"/>
    </source>
</evidence>
<proteinExistence type="predicted"/>
<dbReference type="OrthoDB" id="5272418at2759"/>
<evidence type="ECO:0000313" key="3">
    <source>
        <dbReference type="Proteomes" id="UP000034680"/>
    </source>
</evidence>
<keyword evidence="3" id="KW-1185">Reference proteome</keyword>
<evidence type="ECO:0000256" key="1">
    <source>
        <dbReference type="SAM" id="SignalP"/>
    </source>
</evidence>
<sequence>MSSNMVRYAPLFLACLLGSATASFAPNERLPDRRSQAVSTDGTLHCGIFGTGDKSTIENLNYDLRPGGKLTDKTFTIGPGQCNRVHCYDTSAIYVCNDAKVDLKLTGAMIGKGVKCIFDHCCKQDWSGSKYNDGQSGQKFYRGMGSDFNIAVGYGNCNDPPEIRPNNALGWGVNPQCVGGILVPNPDCNRL</sequence>
<feature type="chain" id="PRO_5002545680" evidence="1">
    <location>
        <begin position="23"/>
        <end position="191"/>
    </location>
</feature>
<reference evidence="2 3" key="1">
    <citation type="submission" date="2015-05" db="EMBL/GenBank/DDBJ databases">
        <title>Distinctive expansion of gene families associated with plant cell wall degradation and secondary metabolism in the genomes of grapevine trunk pathogens.</title>
        <authorList>
            <person name="Lawrence D.P."/>
            <person name="Travadon R."/>
            <person name="Rolshausen P.E."/>
            <person name="Baumgartner K."/>
        </authorList>
    </citation>
    <scope>NUCLEOTIDE SEQUENCE [LARGE SCALE GENOMIC DNA]</scope>
    <source>
        <strain evidence="2">DA912</strain>
    </source>
</reference>
<reference evidence="2 3" key="2">
    <citation type="submission" date="2015-05" db="EMBL/GenBank/DDBJ databases">
        <authorList>
            <person name="Morales-Cruz A."/>
            <person name="Amrine K.C."/>
            <person name="Cantu D."/>
        </authorList>
    </citation>
    <scope>NUCLEOTIDE SEQUENCE [LARGE SCALE GENOMIC DNA]</scope>
    <source>
        <strain evidence="2">DA912</strain>
    </source>
</reference>
<accession>A0A0G2IEM1</accession>
<feature type="signal peptide" evidence="1">
    <location>
        <begin position="1"/>
        <end position="22"/>
    </location>
</feature>
<dbReference type="EMBL" id="LCUC01000061">
    <property type="protein sequence ID" value="KKY38165.1"/>
    <property type="molecule type" value="Genomic_DNA"/>
</dbReference>
<protein>
    <submittedName>
        <fullName evidence="2">Uncharacterized protein</fullName>
    </submittedName>
</protein>
<name>A0A0G2IEM1_9PEZI</name>
<comment type="caution">
    <text evidence="2">The sequence shown here is derived from an EMBL/GenBank/DDBJ whole genome shotgun (WGS) entry which is preliminary data.</text>
</comment>
<organism evidence="2 3">
    <name type="scientific">Diaporthe ampelina</name>
    <dbReference type="NCBI Taxonomy" id="1214573"/>
    <lineage>
        <taxon>Eukaryota</taxon>
        <taxon>Fungi</taxon>
        <taxon>Dikarya</taxon>
        <taxon>Ascomycota</taxon>
        <taxon>Pezizomycotina</taxon>
        <taxon>Sordariomycetes</taxon>
        <taxon>Sordariomycetidae</taxon>
        <taxon>Diaporthales</taxon>
        <taxon>Diaporthaceae</taxon>
        <taxon>Diaporthe</taxon>
    </lineage>
</organism>
<keyword evidence="1" id="KW-0732">Signal</keyword>
<dbReference type="AlphaFoldDB" id="A0A0G2IEM1"/>